<dbReference type="PANTHER" id="PTHR19282">
    <property type="entry name" value="TETRASPANIN"/>
    <property type="match status" value="1"/>
</dbReference>
<dbReference type="InterPro" id="IPR008952">
    <property type="entry name" value="Tetraspanin_EC2_sf"/>
</dbReference>
<evidence type="ECO:0000256" key="5">
    <source>
        <dbReference type="SAM" id="Phobius"/>
    </source>
</evidence>
<proteinExistence type="predicted"/>
<comment type="subcellular location">
    <subcellularLocation>
        <location evidence="1">Membrane</location>
        <topology evidence="1">Multi-pass membrane protein</topology>
    </subcellularLocation>
</comment>
<evidence type="ECO:0000313" key="6">
    <source>
        <dbReference type="EMBL" id="PIC44986.1"/>
    </source>
</evidence>
<reference evidence="7" key="1">
    <citation type="submission" date="2017-10" db="EMBL/GenBank/DDBJ databases">
        <title>Rapid genome shrinkage in a self-fertile nematode reveals novel sperm competition proteins.</title>
        <authorList>
            <person name="Yin D."/>
            <person name="Schwarz E.M."/>
            <person name="Thomas C.G."/>
            <person name="Felde R.L."/>
            <person name="Korf I.F."/>
            <person name="Cutter A.D."/>
            <person name="Schartner C.M."/>
            <person name="Ralston E.J."/>
            <person name="Meyer B.J."/>
            <person name="Haag E.S."/>
        </authorList>
    </citation>
    <scope>NUCLEOTIDE SEQUENCE [LARGE SCALE GENOMIC DNA]</scope>
    <source>
        <strain evidence="7">JU1422</strain>
    </source>
</reference>
<name>A0A2G5V0F2_9PELO</name>
<evidence type="ECO:0000256" key="2">
    <source>
        <dbReference type="ARBA" id="ARBA00022692"/>
    </source>
</evidence>
<gene>
    <name evidence="6" type="primary">Cni-tsp-10</name>
    <name evidence="6" type="synonym">Cnig_chr_II.g5166</name>
    <name evidence="6" type="ORF">B9Z55_005166</name>
</gene>
<protein>
    <recommendedName>
        <fullName evidence="8">Tetraspanin</fullName>
    </recommendedName>
</protein>
<dbReference type="OrthoDB" id="438211at2759"/>
<feature type="transmembrane region" description="Helical" evidence="5">
    <location>
        <begin position="91"/>
        <end position="113"/>
    </location>
</feature>
<dbReference type="Gene3D" id="1.10.1450.10">
    <property type="entry name" value="Tetraspanin"/>
    <property type="match status" value="1"/>
</dbReference>
<accession>A0A2G5V0F2</accession>
<dbReference type="InterPro" id="IPR018499">
    <property type="entry name" value="Tetraspanin/Peripherin"/>
</dbReference>
<keyword evidence="7" id="KW-1185">Reference proteome</keyword>
<organism evidence="6 7">
    <name type="scientific">Caenorhabditis nigoni</name>
    <dbReference type="NCBI Taxonomy" id="1611254"/>
    <lineage>
        <taxon>Eukaryota</taxon>
        <taxon>Metazoa</taxon>
        <taxon>Ecdysozoa</taxon>
        <taxon>Nematoda</taxon>
        <taxon>Chromadorea</taxon>
        <taxon>Rhabditida</taxon>
        <taxon>Rhabditina</taxon>
        <taxon>Rhabditomorpha</taxon>
        <taxon>Rhabditoidea</taxon>
        <taxon>Rhabditidae</taxon>
        <taxon>Peloderinae</taxon>
        <taxon>Caenorhabditis</taxon>
    </lineage>
</organism>
<sequence>MQLNNQDKTFLGASLATAIIGIALIVIGFVFRFGGGFATFSTYAQQDNDFLELKRLDMIFGLFVAAAGVLVLSFIVATISVVRHNTFLLKVYCAMIALMIVVQLVDGLLAFTYSDQINQLASDDILYESLNKTSKLTRPPIGTLPTDAETQFWANTQNSFGCCGVMGSADWTTAWGGAGSSSDLEALHCYQRHYNDGCEKVIRNRISSDAQYLGAASMGVLVVEV</sequence>
<feature type="transmembrane region" description="Helical" evidence="5">
    <location>
        <begin position="12"/>
        <end position="38"/>
    </location>
</feature>
<dbReference type="PANTHER" id="PTHR19282:SF556">
    <property type="entry name" value="TETRASPANIN"/>
    <property type="match status" value="1"/>
</dbReference>
<evidence type="ECO:0000313" key="7">
    <source>
        <dbReference type="Proteomes" id="UP000230233"/>
    </source>
</evidence>
<comment type="caution">
    <text evidence="6">The sequence shown here is derived from an EMBL/GenBank/DDBJ whole genome shotgun (WGS) entry which is preliminary data.</text>
</comment>
<dbReference type="GO" id="GO:0016020">
    <property type="term" value="C:membrane"/>
    <property type="evidence" value="ECO:0007669"/>
    <property type="project" value="UniProtKB-SubCell"/>
</dbReference>
<evidence type="ECO:0000256" key="3">
    <source>
        <dbReference type="ARBA" id="ARBA00022989"/>
    </source>
</evidence>
<feature type="transmembrane region" description="Helical" evidence="5">
    <location>
        <begin position="58"/>
        <end position="79"/>
    </location>
</feature>
<dbReference type="Proteomes" id="UP000230233">
    <property type="component" value="Chromosome II"/>
</dbReference>
<evidence type="ECO:0000256" key="4">
    <source>
        <dbReference type="ARBA" id="ARBA00023136"/>
    </source>
</evidence>
<dbReference type="Pfam" id="PF00335">
    <property type="entry name" value="Tetraspanin"/>
    <property type="match status" value="1"/>
</dbReference>
<dbReference type="EMBL" id="PDUG01000002">
    <property type="protein sequence ID" value="PIC44986.1"/>
    <property type="molecule type" value="Genomic_DNA"/>
</dbReference>
<keyword evidence="4 5" id="KW-0472">Membrane</keyword>
<dbReference type="AlphaFoldDB" id="A0A2G5V0F2"/>
<dbReference type="SUPFAM" id="SSF48652">
    <property type="entry name" value="Tetraspanin"/>
    <property type="match status" value="1"/>
</dbReference>
<keyword evidence="2 5" id="KW-0812">Transmembrane</keyword>
<dbReference type="CDD" id="cd03127">
    <property type="entry name" value="tetraspanin_LEL"/>
    <property type="match status" value="1"/>
</dbReference>
<evidence type="ECO:0000256" key="1">
    <source>
        <dbReference type="ARBA" id="ARBA00004141"/>
    </source>
</evidence>
<evidence type="ECO:0008006" key="8">
    <source>
        <dbReference type="Google" id="ProtNLM"/>
    </source>
</evidence>
<keyword evidence="3 5" id="KW-1133">Transmembrane helix</keyword>